<organism evidence="1 2">
    <name type="scientific">Smallanthus sonchifolius</name>
    <dbReference type="NCBI Taxonomy" id="185202"/>
    <lineage>
        <taxon>Eukaryota</taxon>
        <taxon>Viridiplantae</taxon>
        <taxon>Streptophyta</taxon>
        <taxon>Embryophyta</taxon>
        <taxon>Tracheophyta</taxon>
        <taxon>Spermatophyta</taxon>
        <taxon>Magnoliopsida</taxon>
        <taxon>eudicotyledons</taxon>
        <taxon>Gunneridae</taxon>
        <taxon>Pentapetalae</taxon>
        <taxon>asterids</taxon>
        <taxon>campanulids</taxon>
        <taxon>Asterales</taxon>
        <taxon>Asteraceae</taxon>
        <taxon>Asteroideae</taxon>
        <taxon>Heliantheae alliance</taxon>
        <taxon>Millerieae</taxon>
        <taxon>Smallanthus</taxon>
    </lineage>
</organism>
<reference evidence="1 2" key="2">
    <citation type="journal article" date="2022" name="Mol. Ecol. Resour.">
        <title>The genomes of chicory, endive, great burdock and yacon provide insights into Asteraceae paleo-polyploidization history and plant inulin production.</title>
        <authorList>
            <person name="Fan W."/>
            <person name="Wang S."/>
            <person name="Wang H."/>
            <person name="Wang A."/>
            <person name="Jiang F."/>
            <person name="Liu H."/>
            <person name="Zhao H."/>
            <person name="Xu D."/>
            <person name="Zhang Y."/>
        </authorList>
    </citation>
    <scope>NUCLEOTIDE SEQUENCE [LARGE SCALE GENOMIC DNA]</scope>
    <source>
        <strain evidence="2">cv. Yunnan</strain>
        <tissue evidence="1">Leaves</tissue>
    </source>
</reference>
<protein>
    <submittedName>
        <fullName evidence="1">Uncharacterized protein</fullName>
    </submittedName>
</protein>
<comment type="caution">
    <text evidence="1">The sequence shown here is derived from an EMBL/GenBank/DDBJ whole genome shotgun (WGS) entry which is preliminary data.</text>
</comment>
<accession>A0ACB9DEJ3</accession>
<dbReference type="EMBL" id="CM042036">
    <property type="protein sequence ID" value="KAI3745054.1"/>
    <property type="molecule type" value="Genomic_DNA"/>
</dbReference>
<evidence type="ECO:0000313" key="2">
    <source>
        <dbReference type="Proteomes" id="UP001056120"/>
    </source>
</evidence>
<proteinExistence type="predicted"/>
<sequence length="130" mass="14723">MVYHQNIVHTQKHSVMISSTTNITTIVLCFFIHCCSSKDSITTGEIINGTDYLESPGKKFQMGFFSLEMESYVGIWYAMNPKTVVWVANHEKPLPDPSRVLTITDDGYLEVQDTYRNVYFDTGIGKAISN</sequence>
<evidence type="ECO:0000313" key="1">
    <source>
        <dbReference type="EMBL" id="KAI3745054.1"/>
    </source>
</evidence>
<reference evidence="2" key="1">
    <citation type="journal article" date="2022" name="Mol. Ecol. Resour.">
        <title>The genomes of chicory, endive, great burdock and yacon provide insights into Asteraceae palaeo-polyploidization history and plant inulin production.</title>
        <authorList>
            <person name="Fan W."/>
            <person name="Wang S."/>
            <person name="Wang H."/>
            <person name="Wang A."/>
            <person name="Jiang F."/>
            <person name="Liu H."/>
            <person name="Zhao H."/>
            <person name="Xu D."/>
            <person name="Zhang Y."/>
        </authorList>
    </citation>
    <scope>NUCLEOTIDE SEQUENCE [LARGE SCALE GENOMIC DNA]</scope>
    <source>
        <strain evidence="2">cv. Yunnan</strain>
    </source>
</reference>
<gene>
    <name evidence="1" type="ORF">L1987_58155</name>
</gene>
<name>A0ACB9DEJ3_9ASTR</name>
<keyword evidence="2" id="KW-1185">Reference proteome</keyword>
<dbReference type="Proteomes" id="UP001056120">
    <property type="component" value="Linkage Group LG19"/>
</dbReference>